<sequence length="297" mass="32021">MKSAIASLLVGVVTFVGSVSNDPFPPYGVQSSSSGGDSFCLKRSDGVYSMGCISQFITCTRKISHIMFCGDQLFYDKRTEKCAPRWYASSCTDYSKERPQGIPSSFFPVAPEESKFCWGRANGDYSIGCVAYYITCSGGQAHAMECPAGLVLDETSKTCLGKAYVSVCGGAPTTTTPAPVITTPIPPLEAPAAELGPCVPHESGFFALGCSPRYLVCSDGRATYYTCPNGFTLHEQRRTCVSKVFDAFHIVVFFFTEVNAEFFHQKSFGGFSIDRAVDGESTAYDNVVNNSQELGGK</sequence>
<dbReference type="Proteomes" id="UP000887569">
    <property type="component" value="Unplaced"/>
</dbReference>
<keyword evidence="5" id="KW-0325">Glycoprotein</keyword>
<dbReference type="PANTHER" id="PTHR23301">
    <property type="entry name" value="CHITIN BINDING PERITROPHIN-A"/>
    <property type="match status" value="1"/>
</dbReference>
<feature type="domain" description="Chitin-binding type-2" evidence="7">
    <location>
        <begin position="195"/>
        <end position="240"/>
    </location>
</feature>
<evidence type="ECO:0000256" key="4">
    <source>
        <dbReference type="ARBA" id="ARBA00023157"/>
    </source>
</evidence>
<evidence type="ECO:0000256" key="3">
    <source>
        <dbReference type="ARBA" id="ARBA00022737"/>
    </source>
</evidence>
<dbReference type="AlphaFoldDB" id="A0A915AZ68"/>
<keyword evidence="8" id="KW-1185">Reference proteome</keyword>
<dbReference type="PROSITE" id="PS50940">
    <property type="entry name" value="CHIT_BIND_II"/>
    <property type="match status" value="3"/>
</dbReference>
<keyword evidence="2 6" id="KW-0732">Signal</keyword>
<organism evidence="8 9">
    <name type="scientific">Parascaris univalens</name>
    <name type="common">Nematode worm</name>
    <dbReference type="NCBI Taxonomy" id="6257"/>
    <lineage>
        <taxon>Eukaryota</taxon>
        <taxon>Metazoa</taxon>
        <taxon>Ecdysozoa</taxon>
        <taxon>Nematoda</taxon>
        <taxon>Chromadorea</taxon>
        <taxon>Rhabditida</taxon>
        <taxon>Spirurina</taxon>
        <taxon>Ascaridomorpha</taxon>
        <taxon>Ascaridoidea</taxon>
        <taxon>Ascarididae</taxon>
        <taxon>Parascaris</taxon>
    </lineage>
</organism>
<feature type="domain" description="Chitin-binding type-2" evidence="7">
    <location>
        <begin position="114"/>
        <end position="170"/>
    </location>
</feature>
<feature type="chain" id="PRO_5036896777" evidence="6">
    <location>
        <begin position="22"/>
        <end position="297"/>
    </location>
</feature>
<dbReference type="PANTHER" id="PTHR23301:SF0">
    <property type="entry name" value="CHITIN-BINDING TYPE-2 DOMAIN-CONTAINING PROTEIN-RELATED"/>
    <property type="match status" value="1"/>
</dbReference>
<evidence type="ECO:0000313" key="8">
    <source>
        <dbReference type="Proteomes" id="UP000887569"/>
    </source>
</evidence>
<dbReference type="WBParaSite" id="PgR020_g100_t02">
    <property type="protein sequence ID" value="PgR020_g100_t02"/>
    <property type="gene ID" value="PgR020_g100"/>
</dbReference>
<feature type="domain" description="Chitin-binding type-2" evidence="7">
    <location>
        <begin position="37"/>
        <end position="93"/>
    </location>
</feature>
<dbReference type="GO" id="GO:0005576">
    <property type="term" value="C:extracellular region"/>
    <property type="evidence" value="ECO:0007669"/>
    <property type="project" value="InterPro"/>
</dbReference>
<protein>
    <submittedName>
        <fullName evidence="9">Chitin-binding type-2 domain-containing protein</fullName>
    </submittedName>
</protein>
<evidence type="ECO:0000256" key="2">
    <source>
        <dbReference type="ARBA" id="ARBA00022729"/>
    </source>
</evidence>
<keyword evidence="1" id="KW-0147">Chitin-binding</keyword>
<evidence type="ECO:0000313" key="9">
    <source>
        <dbReference type="WBParaSite" id="PgR020_g100_t02"/>
    </source>
</evidence>
<evidence type="ECO:0000256" key="6">
    <source>
        <dbReference type="SAM" id="SignalP"/>
    </source>
</evidence>
<dbReference type="InterPro" id="IPR051940">
    <property type="entry name" value="Chitin_bind-dev_reg"/>
</dbReference>
<keyword evidence="3" id="KW-0677">Repeat</keyword>
<feature type="signal peptide" evidence="6">
    <location>
        <begin position="1"/>
        <end position="21"/>
    </location>
</feature>
<keyword evidence="4" id="KW-1015">Disulfide bond</keyword>
<dbReference type="Pfam" id="PF01607">
    <property type="entry name" value="CBM_14"/>
    <property type="match status" value="3"/>
</dbReference>
<evidence type="ECO:0000259" key="7">
    <source>
        <dbReference type="PROSITE" id="PS50940"/>
    </source>
</evidence>
<reference evidence="9" key="1">
    <citation type="submission" date="2022-11" db="UniProtKB">
        <authorList>
            <consortium name="WormBaseParasite"/>
        </authorList>
    </citation>
    <scope>IDENTIFICATION</scope>
</reference>
<dbReference type="GO" id="GO:0008061">
    <property type="term" value="F:chitin binding"/>
    <property type="evidence" value="ECO:0007669"/>
    <property type="project" value="UniProtKB-KW"/>
</dbReference>
<evidence type="ECO:0000256" key="5">
    <source>
        <dbReference type="ARBA" id="ARBA00023180"/>
    </source>
</evidence>
<name>A0A915AZ68_PARUN</name>
<dbReference type="InterPro" id="IPR036508">
    <property type="entry name" value="Chitin-bd_dom_sf"/>
</dbReference>
<dbReference type="SMART" id="SM00494">
    <property type="entry name" value="ChtBD2"/>
    <property type="match status" value="3"/>
</dbReference>
<proteinExistence type="predicted"/>
<dbReference type="SUPFAM" id="SSF57625">
    <property type="entry name" value="Invertebrate chitin-binding proteins"/>
    <property type="match status" value="3"/>
</dbReference>
<dbReference type="InterPro" id="IPR002557">
    <property type="entry name" value="Chitin-bd_dom"/>
</dbReference>
<evidence type="ECO:0000256" key="1">
    <source>
        <dbReference type="ARBA" id="ARBA00022669"/>
    </source>
</evidence>
<accession>A0A915AZ68</accession>
<dbReference type="Gene3D" id="2.170.140.10">
    <property type="entry name" value="Chitin binding domain"/>
    <property type="match status" value="1"/>
</dbReference>